<feature type="domain" description="Inhibitor I9" evidence="9">
    <location>
        <begin position="45"/>
        <end position="135"/>
    </location>
</feature>
<dbReference type="InterPro" id="IPR037045">
    <property type="entry name" value="S8pro/Inhibitor_I9_sf"/>
</dbReference>
<dbReference type="GO" id="GO:0005615">
    <property type="term" value="C:extracellular space"/>
    <property type="evidence" value="ECO:0007669"/>
    <property type="project" value="TreeGrafter"/>
</dbReference>
<dbReference type="AlphaFoldDB" id="A0AAD9CSX4"/>
<dbReference type="CDD" id="cd04077">
    <property type="entry name" value="Peptidases_S8_PCSK9_ProteinaseK_like"/>
    <property type="match status" value="1"/>
</dbReference>
<comment type="caution">
    <text evidence="10">The sequence shown here is derived from an EMBL/GenBank/DDBJ whole genome shotgun (WGS) entry which is preliminary data.</text>
</comment>
<keyword evidence="3 5" id="KW-0378">Hydrolase</keyword>
<evidence type="ECO:0000256" key="5">
    <source>
        <dbReference type="PROSITE-ProRule" id="PRU01240"/>
    </source>
</evidence>
<evidence type="ECO:0000256" key="4">
    <source>
        <dbReference type="ARBA" id="ARBA00022825"/>
    </source>
</evidence>
<evidence type="ECO:0000256" key="2">
    <source>
        <dbReference type="ARBA" id="ARBA00022670"/>
    </source>
</evidence>
<dbReference type="PANTHER" id="PTHR43806">
    <property type="entry name" value="PEPTIDASE S8"/>
    <property type="match status" value="1"/>
</dbReference>
<dbReference type="InterPro" id="IPR023827">
    <property type="entry name" value="Peptidase_S8_Asp-AS"/>
</dbReference>
<feature type="chain" id="PRO_5042234566" evidence="7">
    <location>
        <begin position="18"/>
        <end position="521"/>
    </location>
</feature>
<comment type="similarity">
    <text evidence="1 5 6">Belongs to the peptidase S8 family.</text>
</comment>
<evidence type="ECO:0000313" key="11">
    <source>
        <dbReference type="Proteomes" id="UP001182556"/>
    </source>
</evidence>
<evidence type="ECO:0000259" key="8">
    <source>
        <dbReference type="Pfam" id="PF00082"/>
    </source>
</evidence>
<evidence type="ECO:0000256" key="1">
    <source>
        <dbReference type="ARBA" id="ARBA00011073"/>
    </source>
</evidence>
<dbReference type="SUPFAM" id="SSF54897">
    <property type="entry name" value="Protease propeptides/inhibitors"/>
    <property type="match status" value="1"/>
</dbReference>
<feature type="active site" description="Charge relay system" evidence="5">
    <location>
        <position position="229"/>
    </location>
</feature>
<dbReference type="InterPro" id="IPR010259">
    <property type="entry name" value="S8pro/Inhibitor_I9"/>
</dbReference>
<evidence type="ECO:0000256" key="3">
    <source>
        <dbReference type="ARBA" id="ARBA00022801"/>
    </source>
</evidence>
<dbReference type="PROSITE" id="PS00138">
    <property type="entry name" value="SUBTILASE_SER"/>
    <property type="match status" value="1"/>
</dbReference>
<evidence type="ECO:0000259" key="9">
    <source>
        <dbReference type="Pfam" id="PF05922"/>
    </source>
</evidence>
<feature type="active site" description="Charge relay system" evidence="5">
    <location>
        <position position="399"/>
    </location>
</feature>
<evidence type="ECO:0000256" key="6">
    <source>
        <dbReference type="RuleBase" id="RU003355"/>
    </source>
</evidence>
<keyword evidence="11" id="KW-1185">Reference proteome</keyword>
<dbReference type="InterPro" id="IPR036852">
    <property type="entry name" value="Peptidase_S8/S53_dom_sf"/>
</dbReference>
<dbReference type="InterPro" id="IPR023828">
    <property type="entry name" value="Peptidase_S8_Ser-AS"/>
</dbReference>
<evidence type="ECO:0000313" key="10">
    <source>
        <dbReference type="EMBL" id="KAK1921572.1"/>
    </source>
</evidence>
<dbReference type="Gene3D" id="3.30.70.80">
    <property type="entry name" value="Peptidase S8 propeptide/proteinase inhibitor I9"/>
    <property type="match status" value="1"/>
</dbReference>
<proteinExistence type="inferred from homology"/>
<sequence>MRSIFATVLLIPLSVLASPLGTYQQGQEQPYLAPLNAGGEHIDDSYIVVFKKGVDPSQIALHLAGVDEWHGSNPLRSSDDGEDAANGGINHVYAPTLDKFGYYGYAGKFSASTLEAIRASPIVDYVEHDQLVHTMEIPQGVDEDSAPKDTVSGIVTKIGSPWGLARISHRDPLHLSTFTRYTYDANGGDGITAYVIDTGINIDHVEFEGRAKWGKTIPQNDVDKDGNGHGTHCAGTIASRKYGVAKAAQLVAVKVLGSNGSGSMSDVVAGVVWAAEHAAAAAKAAAQELAATGKTKHKGSVANMSLGGGKARSLDEAVDAAVEAGLHFAVAAGNDNKDACNYSPAAAEKAVTVGASTLGDERAYFSNHGKCVDVFAPGLNILSTWNTGNQSTNTISGTSMASPHIAGLLAYLLSIHGSETFTILENGSIAELDGASQASIYAKAYSLLPSFAQAVLPQPAASIVELEDDEFAPIPKNQTLTPAKLKKALIALASPGMLTDLPSGTPNLLAFNNATSTEHKK</sequence>
<dbReference type="PANTHER" id="PTHR43806:SF11">
    <property type="entry name" value="CEREVISIN-RELATED"/>
    <property type="match status" value="1"/>
</dbReference>
<dbReference type="Pfam" id="PF05922">
    <property type="entry name" value="Inhibitor_I9"/>
    <property type="match status" value="1"/>
</dbReference>
<dbReference type="PRINTS" id="PR00723">
    <property type="entry name" value="SUBTILISIN"/>
</dbReference>
<keyword evidence="7" id="KW-0732">Signal</keyword>
<name>A0AAD9CSX4_PAPLA</name>
<keyword evidence="4 5" id="KW-0720">Serine protease</keyword>
<dbReference type="PROSITE" id="PS51892">
    <property type="entry name" value="SUBTILASE"/>
    <property type="match status" value="1"/>
</dbReference>
<dbReference type="InterPro" id="IPR000209">
    <property type="entry name" value="Peptidase_S8/S53_dom"/>
</dbReference>
<dbReference type="Gene3D" id="3.40.50.200">
    <property type="entry name" value="Peptidase S8/S53 domain"/>
    <property type="match status" value="1"/>
</dbReference>
<accession>A0AAD9CSX4</accession>
<dbReference type="InterPro" id="IPR034193">
    <property type="entry name" value="PCSK9_ProteinaseK-like"/>
</dbReference>
<dbReference type="Proteomes" id="UP001182556">
    <property type="component" value="Unassembled WGS sequence"/>
</dbReference>
<gene>
    <name evidence="10" type="ORF">DB88DRAFT_498410</name>
</gene>
<feature type="signal peptide" evidence="7">
    <location>
        <begin position="1"/>
        <end position="17"/>
    </location>
</feature>
<dbReference type="EMBL" id="JAODAN010000010">
    <property type="protein sequence ID" value="KAK1921572.1"/>
    <property type="molecule type" value="Genomic_DNA"/>
</dbReference>
<dbReference type="Pfam" id="PF00082">
    <property type="entry name" value="Peptidase_S8"/>
    <property type="match status" value="1"/>
</dbReference>
<dbReference type="SUPFAM" id="SSF52743">
    <property type="entry name" value="Subtilisin-like"/>
    <property type="match status" value="1"/>
</dbReference>
<dbReference type="GO" id="GO:0004252">
    <property type="term" value="F:serine-type endopeptidase activity"/>
    <property type="evidence" value="ECO:0007669"/>
    <property type="project" value="UniProtKB-UniRule"/>
</dbReference>
<protein>
    <submittedName>
        <fullName evidence="10">Peptidase S8/S53 domain-containing protein</fullName>
    </submittedName>
</protein>
<dbReference type="PROSITE" id="PS00137">
    <property type="entry name" value="SUBTILASE_HIS"/>
    <property type="match status" value="1"/>
</dbReference>
<dbReference type="PROSITE" id="PS00136">
    <property type="entry name" value="SUBTILASE_ASP"/>
    <property type="match status" value="1"/>
</dbReference>
<dbReference type="InterPro" id="IPR050131">
    <property type="entry name" value="Peptidase_S8_subtilisin-like"/>
</dbReference>
<dbReference type="InterPro" id="IPR022398">
    <property type="entry name" value="Peptidase_S8_His-AS"/>
</dbReference>
<feature type="domain" description="Peptidase S8/S53" evidence="8">
    <location>
        <begin position="188"/>
        <end position="417"/>
    </location>
</feature>
<keyword evidence="2 5" id="KW-0645">Protease</keyword>
<organism evidence="10 11">
    <name type="scientific">Papiliotrema laurentii</name>
    <name type="common">Cryptococcus laurentii</name>
    <dbReference type="NCBI Taxonomy" id="5418"/>
    <lineage>
        <taxon>Eukaryota</taxon>
        <taxon>Fungi</taxon>
        <taxon>Dikarya</taxon>
        <taxon>Basidiomycota</taxon>
        <taxon>Agaricomycotina</taxon>
        <taxon>Tremellomycetes</taxon>
        <taxon>Tremellales</taxon>
        <taxon>Rhynchogastremaceae</taxon>
        <taxon>Papiliotrema</taxon>
    </lineage>
</organism>
<evidence type="ECO:0000256" key="7">
    <source>
        <dbReference type="SAM" id="SignalP"/>
    </source>
</evidence>
<dbReference type="InterPro" id="IPR015500">
    <property type="entry name" value="Peptidase_S8_subtilisin-rel"/>
</dbReference>
<dbReference type="GO" id="GO:0006508">
    <property type="term" value="P:proteolysis"/>
    <property type="evidence" value="ECO:0007669"/>
    <property type="project" value="UniProtKB-KW"/>
</dbReference>
<reference evidence="10" key="1">
    <citation type="submission" date="2023-02" db="EMBL/GenBank/DDBJ databases">
        <title>Identification and recombinant expression of a fungal hydrolase from Papiliotrema laurentii that hydrolyzes apple cutin and clears colloidal polyester polyurethane.</title>
        <authorList>
            <consortium name="DOE Joint Genome Institute"/>
            <person name="Roman V.A."/>
            <person name="Bojanowski C."/>
            <person name="Crable B.R."/>
            <person name="Wagner D.N."/>
            <person name="Hung C.S."/>
            <person name="Nadeau L.J."/>
            <person name="Schratz L."/>
            <person name="Haridas S."/>
            <person name="Pangilinan J."/>
            <person name="Lipzen A."/>
            <person name="Na H."/>
            <person name="Yan M."/>
            <person name="Ng V."/>
            <person name="Grigoriev I.V."/>
            <person name="Spatafora J.W."/>
            <person name="Barlow D."/>
            <person name="Biffinger J."/>
            <person name="Kelley-Loughnane N."/>
            <person name="Varaljay V.A."/>
            <person name="Crookes-Goodson W.J."/>
        </authorList>
    </citation>
    <scope>NUCLEOTIDE SEQUENCE</scope>
    <source>
        <strain evidence="10">5307AH</strain>
    </source>
</reference>
<feature type="active site" description="Charge relay system" evidence="5">
    <location>
        <position position="197"/>
    </location>
</feature>